<gene>
    <name evidence="1" type="ORF">AB5J55_22350</name>
</gene>
<dbReference type="RefSeq" id="WP_369272369.1">
    <property type="nucleotide sequence ID" value="NZ_CP163432.1"/>
</dbReference>
<sequence length="120" mass="13755">MMRRSSQTIAMNLRFYVYASEPGAFYNTYPNGSGSHPVPVEYTPGEREENTRKRDAAFAEWQEVDPEGYRLWHLASVAMQGGDSSELADGWSLMMVQRHSVRIVDPCKYCRQCRGRNSAR</sequence>
<accession>A0AB39N496</accession>
<reference evidence="1" key="1">
    <citation type="submission" date="2024-07" db="EMBL/GenBank/DDBJ databases">
        <authorList>
            <person name="Yu S.T."/>
        </authorList>
    </citation>
    <scope>NUCLEOTIDE SEQUENCE</scope>
    <source>
        <strain evidence="1">R11</strain>
    </source>
</reference>
<name>A0AB39N496_9ACTN</name>
<protein>
    <submittedName>
        <fullName evidence="1">Uncharacterized protein</fullName>
    </submittedName>
</protein>
<dbReference type="EMBL" id="CP163432">
    <property type="protein sequence ID" value="XDQ12183.1"/>
    <property type="molecule type" value="Genomic_DNA"/>
</dbReference>
<proteinExistence type="predicted"/>
<evidence type="ECO:0000313" key="1">
    <source>
        <dbReference type="EMBL" id="XDQ12183.1"/>
    </source>
</evidence>
<organism evidence="1">
    <name type="scientific">Streptomyces sp. R11</name>
    <dbReference type="NCBI Taxonomy" id="3238625"/>
    <lineage>
        <taxon>Bacteria</taxon>
        <taxon>Bacillati</taxon>
        <taxon>Actinomycetota</taxon>
        <taxon>Actinomycetes</taxon>
        <taxon>Kitasatosporales</taxon>
        <taxon>Streptomycetaceae</taxon>
        <taxon>Streptomyces</taxon>
    </lineage>
</organism>
<dbReference type="AlphaFoldDB" id="A0AB39N496"/>